<dbReference type="EMBL" id="JNBS01004874">
    <property type="protein sequence ID" value="OQR81885.1"/>
    <property type="molecule type" value="Genomic_DNA"/>
</dbReference>
<sequence length="2392" mass="280638">MGAEDILEEDARADWIQRGFALKDFSMKKMTKIWDDEEREEIAHEKKKKIIGHKHVPITEKASKVLAKVQANIAESSSSVLGSLTSYEPVILRNRRWLREHVALIHQMDEECTRYKTLKLSSHTSYRKTAKEIEEKEEDRRQRIEHKDPLLRRLKEMKTEADRKDREFENEQLEIKWKYWRDLQMQEKEEYENQVETMNTTHLAYKRSMNMKYWKAKILQNRKASAQATESLNQKRQSEAQGKIEHVLEEMAQDENEQMQWDNLGLDRTITKNGLGLFGIPVEPGDYESLENGGFQAELDEHTIAFPTAGPFDMTHEETRVALMDATSVLQQAQEKQYTLNHDYDLLQRDQSTLIEKEQECINLIDQIKHDHNELLETLGGPPRREPGDIERKQIQTWMELKASIETRLGDIQARIRLSGTQLSRMHDSLEALKHEITAYQVKADALQAKVDEYDHQANDLPMIIGRSIGQISKSTKVVNDQNGYVKSEDLSPMLPHDLLTRISHRTQFELIKAAAIPAFQVYEEARVLGLESWKISKQKMLEENEFEATLHRLAKIKDRLIQQQTLNQRSDVVNAIEKFHSKQYQLYKVKKITNGPIDWWRSRDYINSLGVSNNELMVVLDEPLRKGILRGSISLPGHCLWQIHFKIVIRPQLDQRLVTMEDKVKVHFGTTSNSQSQVGIYHVLGDHGQLNTEHDVMIEYVGARLYYAFEICKSALSPKYTISLLSSGSFVEDESAEANREYMYSQKHILSEYVKMLRIQSHQGNHRIAILLEELIDVEASTEEYWDSNILHGHFQRFLRVHYAAQLREEIQEQISKTMERDIKKRKQAYFQLLNSHPEALFNTRQDKCPISNHEARLESSMLEYRHRKSEYIEVMSTAARKLLGCPLEVFIESIWCRGIILNMRIEWKEGGTKLSFLHQVQLDSQNSSPVSLWLDLSMVKHVFIANTMDVVMAHTRAIEIREDTKSLIELEREYLVIMNQEDLAFEDAKVRDLLRREKDVHQEATRVCHYDPQVKSLLESEAKRLCQRSNQSIETALTLLQQNYIKETVHARMQFIHKTWDRKNKRRLEKRREERKSRKLKYEQSYKAKLEIFAKELDTEEEKAKATRQSQIEQDNALRELKAALQIPNFNQAIAKAPECSHFNVKAWGGFYGQGLKCKSCGAEVSKLYESKDAARGTDPALDKDIEKHRENEASFRFTSAAHLKAVEDERLRLEKERREIDLSEIRMYDAVHSKAIAEFNFRHGIDRANKALEATRNHQDRHLAAYRDEISFYARINQFRYRLELILKLRSDLYQDRLLQIEMLSSLHADREITDETIAIVQQEQERARELLKLRREAIEQYKITTEYLKACLIEKKLAFQVRQGVEQDAKFAMSHAIALERTSTNMRCICNKMNDERIAIKEAVRSAKEACDEAIKKRKTLEDPLLALFYRQRGTKVFTKYGVGHVLYYRQEDGFLSIKLQAWKATVFQSLWLLVHEDKAKQERESIHMATTEAETRAFLSFEQDKEAKELLLMQDEDIMCETIIKWANLSAKHNLLQDEAITICELQTQVHLARKSVRLQLATAAKEEAKKAHICRLKIIKSVSQPLGIRKQKKTLFKLSKSTAQVNEAEPSIPPPPKLTKQSKFDHARLTRACLKRMIMDKVEQDIIATKKTLDAKFEDERLELLRVQVCQKYTQDFVHDFLQEIALDGVNEGEASTRELEDACNIVYSIPYPRLQVHIYHNLLRQGQVHTQQLQVMQRSWLRQLKRLGLIQAEVDKRKAVAAAIEAEKKRIEMLCKEMAREELLCRRFYRDQKRLMMIEMRSMQIAENEMREYMRQYELQLMLAQFNNLDQNESSQQTSKEARRLEIKQNKREIKRLAIEWALIKKEDELAMMLREVLLKEERDARYEQQQLEFMLEQAVFQESDNEDEDNEFVSGDFNPNDELHHEPQNILSTDNNAVVDIRQVKKREKQRELQRLTAIKKAEFMHQLNEEYMMAAAKTLENVAASELLIITTKNELHFLQKLALDLQHVPEMQADLKRCLKQCKQVMDAALEKKLYAEKCIARCQAAEEALEKAIIKEKSDNLYMIKTVRETTYMDSAVLHKRTQRFHTDYLSGEKYFELLVQLIQERALTVATERHLFYLTQEIEKLDQESTAKSQKVKMLWRKHTRTTRLWLLRSELGHRFFRKERHHALQRAFQGWARVWTHAIIVRKAFDLRYSLLRQEHQLNEFETITKPHPVASPRETQLRKFQHRWIVCRLCKQRYSEAQNTKFSCIYHPGIYEVACVKTCGTRKGGTIQSNCMLHRAKRWVCCDDTNEGTFGSTGCKRRFHLPTRDDPIIQNMIAIAQDQENNKLNVITKKLVQLQDENVSGKVYSKFRDQLESIENTLIFQRDKMTELSSYKQR</sequence>
<proteinExistence type="predicted"/>
<protein>
    <submittedName>
        <fullName evidence="2">Uncharacterized protein</fullName>
    </submittedName>
</protein>
<gene>
    <name evidence="2" type="ORF">THRCLA_11316</name>
</gene>
<feature type="coiled-coil region" evidence="1">
    <location>
        <begin position="430"/>
        <end position="457"/>
    </location>
</feature>
<feature type="coiled-coil region" evidence="1">
    <location>
        <begin position="1067"/>
        <end position="1105"/>
    </location>
</feature>
<reference evidence="2 3" key="1">
    <citation type="journal article" date="2014" name="Genome Biol. Evol.">
        <title>The secreted proteins of Achlya hypogyna and Thraustotheca clavata identify the ancestral oomycete secretome and reveal gene acquisitions by horizontal gene transfer.</title>
        <authorList>
            <person name="Misner I."/>
            <person name="Blouin N."/>
            <person name="Leonard G."/>
            <person name="Richards T.A."/>
            <person name="Lane C.E."/>
        </authorList>
    </citation>
    <scope>NUCLEOTIDE SEQUENCE [LARGE SCALE GENOMIC DNA]</scope>
    <source>
        <strain evidence="2 3">ATCC 34112</strain>
    </source>
</reference>
<name>A0A1V9Y827_9STRA</name>
<evidence type="ECO:0000313" key="2">
    <source>
        <dbReference type="EMBL" id="OQR81885.1"/>
    </source>
</evidence>
<comment type="caution">
    <text evidence="2">The sequence shown here is derived from an EMBL/GenBank/DDBJ whole genome shotgun (WGS) entry which is preliminary data.</text>
</comment>
<dbReference type="Proteomes" id="UP000243217">
    <property type="component" value="Unassembled WGS sequence"/>
</dbReference>
<accession>A0A1V9Y827</accession>
<evidence type="ECO:0000313" key="3">
    <source>
        <dbReference type="Proteomes" id="UP000243217"/>
    </source>
</evidence>
<evidence type="ECO:0000256" key="1">
    <source>
        <dbReference type="SAM" id="Coils"/>
    </source>
</evidence>
<organism evidence="2 3">
    <name type="scientific">Thraustotheca clavata</name>
    <dbReference type="NCBI Taxonomy" id="74557"/>
    <lineage>
        <taxon>Eukaryota</taxon>
        <taxon>Sar</taxon>
        <taxon>Stramenopiles</taxon>
        <taxon>Oomycota</taxon>
        <taxon>Saprolegniomycetes</taxon>
        <taxon>Saprolegniales</taxon>
        <taxon>Achlyaceae</taxon>
        <taxon>Thraustotheca</taxon>
    </lineage>
</organism>
<feature type="coiled-coil region" evidence="1">
    <location>
        <begin position="151"/>
        <end position="201"/>
    </location>
</feature>
<keyword evidence="3" id="KW-1185">Reference proteome</keyword>
<dbReference type="STRING" id="74557.A0A1V9Y827"/>
<keyword evidence="1" id="KW-0175">Coiled coil</keyword>
<dbReference type="OrthoDB" id="192163at2759"/>